<dbReference type="PANTHER" id="PTHR39560:SF1">
    <property type="entry name" value="PROTEIN ADENYLYLTRANSFERASE FIC-RELATED"/>
    <property type="match status" value="1"/>
</dbReference>
<organism evidence="10 11">
    <name type="scientific">Bartonella vinsonii subsp. arupensis Pm136co</name>
    <dbReference type="NCBI Taxonomy" id="1094561"/>
    <lineage>
        <taxon>Bacteria</taxon>
        <taxon>Pseudomonadati</taxon>
        <taxon>Pseudomonadota</taxon>
        <taxon>Alphaproteobacteria</taxon>
        <taxon>Hyphomicrobiales</taxon>
        <taxon>Bartonellaceae</taxon>
        <taxon>Bartonella</taxon>
    </lineage>
</organism>
<keyword evidence="3" id="KW-0547">Nucleotide-binding</keyword>
<dbReference type="Pfam" id="PF02661">
    <property type="entry name" value="Fic"/>
    <property type="match status" value="1"/>
</dbReference>
<keyword evidence="2" id="KW-0548">Nucleotidyltransferase</keyword>
<evidence type="ECO:0000256" key="4">
    <source>
        <dbReference type="ARBA" id="ARBA00022840"/>
    </source>
</evidence>
<dbReference type="InterPro" id="IPR036597">
    <property type="entry name" value="Fido-like_dom_sf"/>
</dbReference>
<comment type="catalytic activity">
    <reaction evidence="7">
        <text>L-tyrosyl-[protein] + ATP = O-(5'-adenylyl)-L-tyrosyl-[protein] + diphosphate</text>
        <dbReference type="Rhea" id="RHEA:54288"/>
        <dbReference type="Rhea" id="RHEA-COMP:10136"/>
        <dbReference type="Rhea" id="RHEA-COMP:13846"/>
        <dbReference type="ChEBI" id="CHEBI:30616"/>
        <dbReference type="ChEBI" id="CHEBI:33019"/>
        <dbReference type="ChEBI" id="CHEBI:46858"/>
        <dbReference type="ChEBI" id="CHEBI:83624"/>
        <dbReference type="EC" id="2.7.7.108"/>
    </reaction>
</comment>
<keyword evidence="4" id="KW-0067">ATP-binding</keyword>
<keyword evidence="1" id="KW-0808">Transferase</keyword>
<evidence type="ECO:0000256" key="1">
    <source>
        <dbReference type="ARBA" id="ARBA00022679"/>
    </source>
</evidence>
<dbReference type="SUPFAM" id="SSF140931">
    <property type="entry name" value="Fic-like"/>
    <property type="match status" value="1"/>
</dbReference>
<dbReference type="RefSeq" id="WP_004866510.1">
    <property type="nucleotide sequence ID" value="NZ_JH725045.1"/>
</dbReference>
<evidence type="ECO:0000256" key="2">
    <source>
        <dbReference type="ARBA" id="ARBA00022695"/>
    </source>
</evidence>
<evidence type="ECO:0000256" key="5">
    <source>
        <dbReference type="ARBA" id="ARBA00034531"/>
    </source>
</evidence>
<gene>
    <name evidence="10" type="ORF">MEI_01016</name>
</gene>
<dbReference type="PANTHER" id="PTHR39560">
    <property type="entry name" value="PROTEIN ADENYLYLTRANSFERASE FIC-RELATED"/>
    <property type="match status" value="1"/>
</dbReference>
<dbReference type="Gene3D" id="1.10.3290.10">
    <property type="entry name" value="Fido-like domain"/>
    <property type="match status" value="1"/>
</dbReference>
<feature type="region of interest" description="Disordered" evidence="8">
    <location>
        <begin position="526"/>
        <end position="546"/>
    </location>
</feature>
<protein>
    <recommendedName>
        <fullName evidence="5">protein adenylyltransferase</fullName>
        <ecNumber evidence="5">2.7.7.108</ecNumber>
    </recommendedName>
</protein>
<feature type="domain" description="Fido" evidence="9">
    <location>
        <begin position="63"/>
        <end position="216"/>
    </location>
</feature>
<comment type="caution">
    <text evidence="10">The sequence shown here is derived from an EMBL/GenBank/DDBJ whole genome shotgun (WGS) entry which is preliminary data.</text>
</comment>
<accession>A0ABP2QWN9</accession>
<dbReference type="NCBIfam" id="NF033856">
    <property type="entry name" value="T4SS_effec_BID"/>
    <property type="match status" value="1"/>
</dbReference>
<proteinExistence type="predicted"/>
<reference evidence="10 11" key="1">
    <citation type="submission" date="2012-03" db="EMBL/GenBank/DDBJ databases">
        <title>The Genome Sequence of Bartonella vinsonii subsp. arupensis str. Pm136co.</title>
        <authorList>
            <consortium name="The Broad Institute Genome Sequencing Platform"/>
            <consortium name="The Broad Institute Genome Sequencing Center for Infectious Disease"/>
            <person name="Feldgarden M."/>
            <person name="Kirby J."/>
            <person name="Kosoy M."/>
            <person name="Birtles R."/>
            <person name="Probert W.S."/>
            <person name="Chiaraviglio L."/>
            <person name="Young S.K."/>
            <person name="Zeng Q."/>
            <person name="Gargeya S."/>
            <person name="Fitzgerald M."/>
            <person name="Haas B."/>
            <person name="Abouelleil A."/>
            <person name="Alvarado L."/>
            <person name="Arachchi H.M."/>
            <person name="Berlin A."/>
            <person name="Chapman S.B."/>
            <person name="Gearin G."/>
            <person name="Goldberg J."/>
            <person name="Griggs A."/>
            <person name="Gujja S."/>
            <person name="Hansen M."/>
            <person name="Heiman D."/>
            <person name="Howarth C."/>
            <person name="Larimer J."/>
            <person name="Lui A."/>
            <person name="MacDonald P.J.P."/>
            <person name="McCowen C."/>
            <person name="Montmayeur A."/>
            <person name="Murphy C."/>
            <person name="Neiman D."/>
            <person name="Pearson M."/>
            <person name="Priest M."/>
            <person name="Roberts A."/>
            <person name="Saif S."/>
            <person name="Shea T."/>
            <person name="Sisk P."/>
            <person name="Stolte C."/>
            <person name="Sykes S."/>
            <person name="Wortman J."/>
            <person name="Nusbaum C."/>
            <person name="Birren B."/>
        </authorList>
    </citation>
    <scope>NUCLEOTIDE SEQUENCE [LARGE SCALE GENOMIC DNA]</scope>
    <source>
        <strain evidence="10 11">Pm136co</strain>
    </source>
</reference>
<dbReference type="EMBL" id="AIMH01000021">
    <property type="protein sequence ID" value="EJF97984.1"/>
    <property type="molecule type" value="Genomic_DNA"/>
</dbReference>
<evidence type="ECO:0000259" key="9">
    <source>
        <dbReference type="PROSITE" id="PS51459"/>
    </source>
</evidence>
<evidence type="ECO:0000256" key="6">
    <source>
        <dbReference type="ARBA" id="ARBA00047939"/>
    </source>
</evidence>
<dbReference type="InterPro" id="IPR012340">
    <property type="entry name" value="NA-bd_OB-fold"/>
</dbReference>
<dbReference type="EC" id="2.7.7.108" evidence="5"/>
<evidence type="ECO:0000256" key="7">
    <source>
        <dbReference type="ARBA" id="ARBA00048696"/>
    </source>
</evidence>
<keyword evidence="11" id="KW-1185">Reference proteome</keyword>
<name>A0ABP2QWN9_BARVI</name>
<comment type="catalytic activity">
    <reaction evidence="6">
        <text>L-threonyl-[protein] + ATP = 3-O-(5'-adenylyl)-L-threonyl-[protein] + diphosphate</text>
        <dbReference type="Rhea" id="RHEA:54292"/>
        <dbReference type="Rhea" id="RHEA-COMP:11060"/>
        <dbReference type="Rhea" id="RHEA-COMP:13847"/>
        <dbReference type="ChEBI" id="CHEBI:30013"/>
        <dbReference type="ChEBI" id="CHEBI:30616"/>
        <dbReference type="ChEBI" id="CHEBI:33019"/>
        <dbReference type="ChEBI" id="CHEBI:138113"/>
        <dbReference type="EC" id="2.7.7.108"/>
    </reaction>
</comment>
<evidence type="ECO:0000313" key="11">
    <source>
        <dbReference type="Proteomes" id="UP000008948"/>
    </source>
</evidence>
<dbReference type="InterPro" id="IPR040548">
    <property type="entry name" value="BepA_ID"/>
</dbReference>
<dbReference type="InterPro" id="IPR003812">
    <property type="entry name" value="Fido"/>
</dbReference>
<dbReference type="Gene3D" id="2.40.50.140">
    <property type="entry name" value="Nucleic acid-binding proteins"/>
    <property type="match status" value="1"/>
</dbReference>
<dbReference type="Pfam" id="PF18543">
    <property type="entry name" value="ID"/>
    <property type="match status" value="1"/>
</dbReference>
<evidence type="ECO:0000256" key="8">
    <source>
        <dbReference type="SAM" id="MobiDB-lite"/>
    </source>
</evidence>
<evidence type="ECO:0000313" key="10">
    <source>
        <dbReference type="EMBL" id="EJF97984.1"/>
    </source>
</evidence>
<dbReference type="PROSITE" id="PS51459">
    <property type="entry name" value="FIDO"/>
    <property type="match status" value="1"/>
</dbReference>
<dbReference type="Proteomes" id="UP000008948">
    <property type="component" value="Unassembled WGS sequence"/>
</dbReference>
<sequence length="546" mass="61322">MPQKKETAAQSTIPSPYCYLYPNSNTLKNKYEITDPDEFNAKFKHETANAMAHLRQTPLPECLNSSYLKHLHKCLFENMFEWAGHTRDEAFTFADGTTATMPKVRQTGFDIVFSSGDKIQKDLEELDKTLESKNNLQDLTREEFTHEVVKLFVSLEKIHPFREGNEQVLQIFFEKLGQAAGHSLDFSVVTRERIMTASIAAMQNGNLKPMHCLFEDISHPEKISVLKEFMDNMTNTTGDDINDHIVMTAIEGVTYTGIYKDISLKSFLIDVQGAFIIGNKEHLTPEQLKTLQSGEMFSFTVPTTQDLEKILIPEETLAPLTKSELSAKIAEDARVHTCRKQIQCLSKTIYGSSKTLEGKMVEIIQSPELGQQLSDQIDRSPSSVANLVGLDLLCFKTSARANAEEHVETLCCAVANFADAVKHAEKEITQEHQTEQNRRGQKVTMPSKSLQDILTLPKEVQQEALENNPPLQKELCTLLKNIKSRLSSSEHQAIRNGNHETLAKSLGVSERKAQEIITITKQARETHQQAQGRTAHCSKKALAMAS</sequence>
<evidence type="ECO:0000256" key="3">
    <source>
        <dbReference type="ARBA" id="ARBA00022741"/>
    </source>
</evidence>